<protein>
    <submittedName>
        <fullName evidence="1">Uncharacterized protein</fullName>
    </submittedName>
</protein>
<gene>
    <name evidence="1" type="ORF">I6H43_04770</name>
</gene>
<name>A0A7T4ABI9_AERJA</name>
<keyword evidence="2" id="KW-1185">Reference proteome</keyword>
<reference evidence="1 2" key="1">
    <citation type="submission" date="2020-12" db="EMBL/GenBank/DDBJ databases">
        <title>FDA dAtabase for Regulatory Grade micrObial Sequences (FDA-ARGOS): Supporting development and validation of Infectious Disease Dx tests.</title>
        <authorList>
            <person name="Sproer C."/>
            <person name="Gronow S."/>
            <person name="Severitt S."/>
            <person name="Schroder I."/>
            <person name="Tallon L."/>
            <person name="Sadzewicz L."/>
            <person name="Zhao X."/>
            <person name="Boylan J."/>
            <person name="Ott S."/>
            <person name="Bowen H."/>
            <person name="Vavikolanu K."/>
            <person name="Mehta A."/>
            <person name="Aluvathingal J."/>
            <person name="Nadendla S."/>
            <person name="Lowell S."/>
            <person name="Myers T."/>
            <person name="Yan Y."/>
            <person name="Sichtig H."/>
        </authorList>
    </citation>
    <scope>NUCLEOTIDE SEQUENCE [LARGE SCALE GENOMIC DNA]</scope>
    <source>
        <strain evidence="1 2">FDAARGOS_986</strain>
    </source>
</reference>
<dbReference type="Proteomes" id="UP000595481">
    <property type="component" value="Chromosome"/>
</dbReference>
<proteinExistence type="predicted"/>
<dbReference type="EMBL" id="CP066092">
    <property type="protein sequence ID" value="QQB20849.1"/>
    <property type="molecule type" value="Genomic_DNA"/>
</dbReference>
<dbReference type="GeneID" id="69550569"/>
<organism evidence="1 2">
    <name type="scientific">Aeromonas jandaei</name>
    <dbReference type="NCBI Taxonomy" id="650"/>
    <lineage>
        <taxon>Bacteria</taxon>
        <taxon>Pseudomonadati</taxon>
        <taxon>Pseudomonadota</taxon>
        <taxon>Gammaproteobacteria</taxon>
        <taxon>Aeromonadales</taxon>
        <taxon>Aeromonadaceae</taxon>
        <taxon>Aeromonas</taxon>
    </lineage>
</organism>
<dbReference type="RefSeq" id="WP_052448143.1">
    <property type="nucleotide sequence ID" value="NZ_CAWMFX010000052.1"/>
</dbReference>
<evidence type="ECO:0000313" key="1">
    <source>
        <dbReference type="EMBL" id="QQB20849.1"/>
    </source>
</evidence>
<accession>A0A7T4ABI9</accession>
<sequence length="881" mass="101041">MDYALYVKLSTRSVIIVSSKRIEAIYTYLGMHLSDEMILWLKRFNKTASYNYANRLLQVMLVSVAGYRDALNSKNTICIHEFIEMYCFIASHKYDFRVANENILALKKFILFMKENEAFSGQSLNELESTIGKKITEDVFQNYRAQCLPAHELERFNFDIKLPSSTEIKIYPGLPTHLETIRPHLNNDIYNLISSFLYSCSSAHHQVLSINLARYIIPLQSILNERDLSELTETLSYITAHTTTYTKSLRVFNLLLFTYSNLFQYLVDNNYFEENILTVITPIFKRMNEAQYDVCKSKVIPLSFLSKATKKQGANDEFDDILSSTCPPDIAQKIKEHVNTFKIVKNHREPIGAFLKYISSQSSQWYRQPNVIKGELIKFRGNILNHLQRSTAYSKFQNVKNCISVLIKQGLLPDSIELPNNLRRDTNTEKIRDDNPIISKVNIYDENLLEHAIDSKFFLEQLEKDIKSNIQTLLSYAKKIVHDSYKRFCEAPNLIAISNNAKEFQSNDLSAQTKNSAFSQHNPIRLENTVAYFTKNYDKLSQLTKGNGKDRVILQEEALQYLGLTLITASAMQIIITEELGINPYSLYSMKAFATNYGLEFIQVDDDGSVRVRTIKARARYARTRKAIGDLTPIDKVKAQDIDASICLKMAMKMTENARNVEFDHSLWLCVTIRGISKCSHSDFQRGFKHIRNEVANKSGIEVINYATLKKVRTSKGILIYLQSHGDALRTATYFGNTVKTTLSRYIPKHLKELIYRVKIRAFQRILLFMAIANDETPFESAHLNESKFKAQLASAFSNPEMGGELFNSLTAKPSNNEFEQPIYFCISEKNLKLAIIYAKEGQDEHLNKLCSDVINMVSTSNTPLKIMLRNAHKSIEQESS</sequence>
<evidence type="ECO:0000313" key="2">
    <source>
        <dbReference type="Proteomes" id="UP000595481"/>
    </source>
</evidence>